<dbReference type="InterPro" id="IPR044528">
    <property type="entry name" value="POD-like_MBL-fold"/>
</dbReference>
<dbReference type="InterPro" id="IPR036866">
    <property type="entry name" value="RibonucZ/Hydroxyglut_hydro"/>
</dbReference>
<dbReference type="InterPro" id="IPR001279">
    <property type="entry name" value="Metallo-B-lactamas"/>
</dbReference>
<proteinExistence type="predicted"/>
<evidence type="ECO:0000313" key="4">
    <source>
        <dbReference type="Proteomes" id="UP001302274"/>
    </source>
</evidence>
<keyword evidence="4" id="KW-1185">Reference proteome</keyword>
<sequence length="291" mass="32864">MKIQHFFDPDTFTLTYLVIDEKTNDTVIIDPVLDFDPPSGKIDDHSIQKVIDYINQNQLNVKAILETHAHADHLSSSQILKQLFPKAVHGIGEKIKIVQEVFKSHFNLNDLKIDGSQFDHLFKDFEEINFGSLHMKAFPTPGHTPACMSYQFENSVFVGDALFMPDYGTGRCDFPKGSAHDLYHSISKNLYSLPDETNVYVGHDYSPNGREMLFHTTIGESKLKNIQLSAKTTETEYVEFRESRDKKLATPRLLLPSIQVNIDAGHLPSAEANGKSYLKLPLNVQLKSGKL</sequence>
<feature type="domain" description="Metallo-beta-lactamase" evidence="2">
    <location>
        <begin position="12"/>
        <end position="203"/>
    </location>
</feature>
<comment type="caution">
    <text evidence="3">The sequence shown here is derived from an EMBL/GenBank/DDBJ whole genome shotgun (WGS) entry which is preliminary data.</text>
</comment>
<dbReference type="CDD" id="cd07724">
    <property type="entry name" value="POD-like_MBL-fold"/>
    <property type="match status" value="1"/>
</dbReference>
<gene>
    <name evidence="3" type="ORF">SHI21_15200</name>
</gene>
<protein>
    <submittedName>
        <fullName evidence="3">MBL fold metallo-hydrolase</fullName>
    </submittedName>
</protein>
<dbReference type="RefSeq" id="WP_323577639.1">
    <property type="nucleotide sequence ID" value="NZ_JAYGJQ010000002.1"/>
</dbReference>
<dbReference type="InterPro" id="IPR051682">
    <property type="entry name" value="Mito_Persulfide_Diox"/>
</dbReference>
<reference evidence="3 4" key="1">
    <citation type="submission" date="2023-11" db="EMBL/GenBank/DDBJ databases">
        <title>A Novel Polar Bacteriovorax (B. antarcticus) Isolated from the Biocrust in Antarctica.</title>
        <authorList>
            <person name="Mun W."/>
            <person name="Choi S.Y."/>
            <person name="Mitchell R.J."/>
        </authorList>
    </citation>
    <scope>NUCLEOTIDE SEQUENCE [LARGE SCALE GENOMIC DNA]</scope>
    <source>
        <strain evidence="3 4">PP10</strain>
    </source>
</reference>
<evidence type="ECO:0000256" key="1">
    <source>
        <dbReference type="ARBA" id="ARBA00022723"/>
    </source>
</evidence>
<accession>A0ABU5VWY2</accession>
<dbReference type="Pfam" id="PF00753">
    <property type="entry name" value="Lactamase_B"/>
    <property type="match status" value="1"/>
</dbReference>
<keyword evidence="1" id="KW-0479">Metal-binding</keyword>
<dbReference type="SMART" id="SM00849">
    <property type="entry name" value="Lactamase_B"/>
    <property type="match status" value="1"/>
</dbReference>
<dbReference type="Proteomes" id="UP001302274">
    <property type="component" value="Unassembled WGS sequence"/>
</dbReference>
<dbReference type="PANTHER" id="PTHR43084">
    <property type="entry name" value="PERSULFIDE DIOXYGENASE ETHE1"/>
    <property type="match status" value="1"/>
</dbReference>
<organism evidence="3 4">
    <name type="scientific">Bacteriovorax antarcticus</name>
    <dbReference type="NCBI Taxonomy" id="3088717"/>
    <lineage>
        <taxon>Bacteria</taxon>
        <taxon>Pseudomonadati</taxon>
        <taxon>Bdellovibrionota</taxon>
        <taxon>Bacteriovoracia</taxon>
        <taxon>Bacteriovoracales</taxon>
        <taxon>Bacteriovoracaceae</taxon>
        <taxon>Bacteriovorax</taxon>
    </lineage>
</organism>
<dbReference type="Gene3D" id="3.60.15.10">
    <property type="entry name" value="Ribonuclease Z/Hydroxyacylglutathione hydrolase-like"/>
    <property type="match status" value="1"/>
</dbReference>
<name>A0ABU5VWY2_9BACT</name>
<dbReference type="EMBL" id="JAYGJQ010000002">
    <property type="protein sequence ID" value="MEA9357574.1"/>
    <property type="molecule type" value="Genomic_DNA"/>
</dbReference>
<evidence type="ECO:0000313" key="3">
    <source>
        <dbReference type="EMBL" id="MEA9357574.1"/>
    </source>
</evidence>
<dbReference type="PANTHER" id="PTHR43084:SF1">
    <property type="entry name" value="PERSULFIDE DIOXYGENASE ETHE1, MITOCHONDRIAL"/>
    <property type="match status" value="1"/>
</dbReference>
<dbReference type="SUPFAM" id="SSF56281">
    <property type="entry name" value="Metallo-hydrolase/oxidoreductase"/>
    <property type="match status" value="1"/>
</dbReference>
<evidence type="ECO:0000259" key="2">
    <source>
        <dbReference type="SMART" id="SM00849"/>
    </source>
</evidence>